<keyword evidence="3" id="KW-1185">Reference proteome</keyword>
<sequence>MKKCVRLICLIYYLSLIDYYYSAASFTYNDNISIIPSPPKGTGIPNITYTIISTKPTPTSKPTQPNYPDQTQIQQSLDVFWALKQPSKPNYWDPLWNLQNLVTD</sequence>
<dbReference type="Proteomes" id="UP000070444">
    <property type="component" value="Unassembled WGS sequence"/>
</dbReference>
<feature type="non-terminal residue" evidence="2">
    <location>
        <position position="104"/>
    </location>
</feature>
<reference evidence="2 3" key="1">
    <citation type="journal article" date="2015" name="Genome Biol. Evol.">
        <title>Phylogenomic analyses indicate that early fungi evolved digesting cell walls of algal ancestors of land plants.</title>
        <authorList>
            <person name="Chang Y."/>
            <person name="Wang S."/>
            <person name="Sekimoto S."/>
            <person name="Aerts A.L."/>
            <person name="Choi C."/>
            <person name="Clum A."/>
            <person name="LaButti K.M."/>
            <person name="Lindquist E.A."/>
            <person name="Yee Ngan C."/>
            <person name="Ohm R.A."/>
            <person name="Salamov A.A."/>
            <person name="Grigoriev I.V."/>
            <person name="Spatafora J.W."/>
            <person name="Berbee M.L."/>
        </authorList>
    </citation>
    <scope>NUCLEOTIDE SEQUENCE [LARGE SCALE GENOMIC DNA]</scope>
    <source>
        <strain evidence="2 3">NRRL 28638</strain>
    </source>
</reference>
<name>A0A137PGP3_CONC2</name>
<accession>A0A137PGP3</accession>
<proteinExistence type="predicted"/>
<feature type="transmembrane region" description="Helical" evidence="1">
    <location>
        <begin position="7"/>
        <end position="28"/>
    </location>
</feature>
<keyword evidence="1" id="KW-0812">Transmembrane</keyword>
<gene>
    <name evidence="2" type="ORF">CONCODRAFT_2856</name>
</gene>
<protein>
    <submittedName>
        <fullName evidence="2">Uncharacterized protein</fullName>
    </submittedName>
</protein>
<dbReference type="AlphaFoldDB" id="A0A137PGP3"/>
<keyword evidence="1" id="KW-1133">Transmembrane helix</keyword>
<dbReference type="EMBL" id="KQ964427">
    <property type="protein sequence ID" value="KXN74145.1"/>
    <property type="molecule type" value="Genomic_DNA"/>
</dbReference>
<evidence type="ECO:0000256" key="1">
    <source>
        <dbReference type="SAM" id="Phobius"/>
    </source>
</evidence>
<evidence type="ECO:0000313" key="3">
    <source>
        <dbReference type="Proteomes" id="UP000070444"/>
    </source>
</evidence>
<evidence type="ECO:0000313" key="2">
    <source>
        <dbReference type="EMBL" id="KXN74145.1"/>
    </source>
</evidence>
<organism evidence="2 3">
    <name type="scientific">Conidiobolus coronatus (strain ATCC 28846 / CBS 209.66 / NRRL 28638)</name>
    <name type="common">Delacroixia coronata</name>
    <dbReference type="NCBI Taxonomy" id="796925"/>
    <lineage>
        <taxon>Eukaryota</taxon>
        <taxon>Fungi</taxon>
        <taxon>Fungi incertae sedis</taxon>
        <taxon>Zoopagomycota</taxon>
        <taxon>Entomophthoromycotina</taxon>
        <taxon>Entomophthoromycetes</taxon>
        <taxon>Entomophthorales</taxon>
        <taxon>Ancylistaceae</taxon>
        <taxon>Conidiobolus</taxon>
    </lineage>
</organism>
<keyword evidence="1" id="KW-0472">Membrane</keyword>